<name>A0A6G1GWQ4_9PEZI</name>
<evidence type="ECO:0000256" key="12">
    <source>
        <dbReference type="ARBA" id="ARBA00034864"/>
    </source>
</evidence>
<evidence type="ECO:0000256" key="14">
    <source>
        <dbReference type="SAM" id="MobiDB-lite"/>
    </source>
</evidence>
<evidence type="ECO:0000256" key="7">
    <source>
        <dbReference type="ARBA" id="ARBA00022843"/>
    </source>
</evidence>
<evidence type="ECO:0000256" key="8">
    <source>
        <dbReference type="ARBA" id="ARBA00022990"/>
    </source>
</evidence>
<evidence type="ECO:0000256" key="9">
    <source>
        <dbReference type="ARBA" id="ARBA00023054"/>
    </source>
</evidence>
<keyword evidence="6" id="KW-0597">Phosphoprotein</keyword>
<dbReference type="EMBL" id="ML977163">
    <property type="protein sequence ID" value="KAF1985189.1"/>
    <property type="molecule type" value="Genomic_DNA"/>
</dbReference>
<evidence type="ECO:0000313" key="15">
    <source>
        <dbReference type="EMBL" id="KAF1985189.1"/>
    </source>
</evidence>
<evidence type="ECO:0000256" key="4">
    <source>
        <dbReference type="ARBA" id="ARBA00022490"/>
    </source>
</evidence>
<evidence type="ECO:0000256" key="10">
    <source>
        <dbReference type="ARBA" id="ARBA00023212"/>
    </source>
</evidence>
<feature type="region of interest" description="Disordered" evidence="14">
    <location>
        <begin position="537"/>
        <end position="557"/>
    </location>
</feature>
<comment type="similarity">
    <text evidence="11">Belongs to the dynactin subunit 4 family.</text>
</comment>
<evidence type="ECO:0000256" key="13">
    <source>
        <dbReference type="ARBA" id="ARBA00093507"/>
    </source>
</evidence>
<dbReference type="Proteomes" id="UP000800041">
    <property type="component" value="Unassembled WGS sequence"/>
</dbReference>
<organism evidence="15 16">
    <name type="scientific">Aulographum hederae CBS 113979</name>
    <dbReference type="NCBI Taxonomy" id="1176131"/>
    <lineage>
        <taxon>Eukaryota</taxon>
        <taxon>Fungi</taxon>
        <taxon>Dikarya</taxon>
        <taxon>Ascomycota</taxon>
        <taxon>Pezizomycotina</taxon>
        <taxon>Dothideomycetes</taxon>
        <taxon>Pleosporomycetidae</taxon>
        <taxon>Aulographales</taxon>
        <taxon>Aulographaceae</taxon>
    </lineage>
</organism>
<feature type="region of interest" description="Disordered" evidence="14">
    <location>
        <begin position="472"/>
        <end position="495"/>
    </location>
</feature>
<keyword evidence="7" id="KW-0832">Ubl conjugation</keyword>
<keyword evidence="16" id="KW-1185">Reference proteome</keyword>
<dbReference type="Pfam" id="PF05502">
    <property type="entry name" value="Dynactin_p62"/>
    <property type="match status" value="1"/>
</dbReference>
<evidence type="ECO:0000256" key="1">
    <source>
        <dbReference type="ARBA" id="ARBA00004300"/>
    </source>
</evidence>
<dbReference type="OrthoDB" id="283815at2759"/>
<comment type="subunit">
    <text evidence="13">Subunit of dynactin, a multiprotein complex part of a tripartite complex with dynein and a adapter, such as BICDL1, BICD2 or HOOK3. The dynactin complex is built around ACTR1A/ACTB filament and consists of an actin-related filament composed of a shoulder domain, a pointed end and a barbed end. Its length is defined by its flexible shoulder domain. The soulder is composed of 2 DCTN1 subunits, 4 DCTN2 and 2 DCTN3. The 4 DCNT2 (via N-terminus) bind the ACTR1A filament and act as molecular rulers to determine the length. The pointed end is important for binding dynein-dynactin cargo adapters. Consists of 4 subunits: ACTR10, DCNT4, DCTN5 and DCTN6. The barbed end is composed of a CAPZA1:CAPZB heterodimers, which binds ACTR1A/ACTB filament and dynactin and stabilizes dynactin. Interacts with ATP7B, but not ATP7A, in a copper-dependent manner. Interacts with ANK2; this interaction is required for localization at costameres. Interacts with N4BP2L1.</text>
</comment>
<evidence type="ECO:0000256" key="2">
    <source>
        <dbReference type="ARBA" id="ARBA00004529"/>
    </source>
</evidence>
<dbReference type="InterPro" id="IPR008603">
    <property type="entry name" value="DCTN4"/>
</dbReference>
<accession>A0A6G1GWQ4</accession>
<keyword evidence="8" id="KW-0007">Acetylation</keyword>
<protein>
    <recommendedName>
        <fullName evidence="12">Dynactin subunit 4</fullName>
    </recommendedName>
</protein>
<dbReference type="GO" id="GO:0005869">
    <property type="term" value="C:dynactin complex"/>
    <property type="evidence" value="ECO:0007669"/>
    <property type="project" value="InterPro"/>
</dbReference>
<reference evidence="15" key="1">
    <citation type="journal article" date="2020" name="Stud. Mycol.">
        <title>101 Dothideomycetes genomes: a test case for predicting lifestyles and emergence of pathogens.</title>
        <authorList>
            <person name="Haridas S."/>
            <person name="Albert R."/>
            <person name="Binder M."/>
            <person name="Bloem J."/>
            <person name="Labutti K."/>
            <person name="Salamov A."/>
            <person name="Andreopoulos B."/>
            <person name="Baker S."/>
            <person name="Barry K."/>
            <person name="Bills G."/>
            <person name="Bluhm B."/>
            <person name="Cannon C."/>
            <person name="Castanera R."/>
            <person name="Culley D."/>
            <person name="Daum C."/>
            <person name="Ezra D."/>
            <person name="Gonzalez J."/>
            <person name="Henrissat B."/>
            <person name="Kuo A."/>
            <person name="Liang C."/>
            <person name="Lipzen A."/>
            <person name="Lutzoni F."/>
            <person name="Magnuson J."/>
            <person name="Mondo S."/>
            <person name="Nolan M."/>
            <person name="Ohm R."/>
            <person name="Pangilinan J."/>
            <person name="Park H.-J."/>
            <person name="Ramirez L."/>
            <person name="Alfaro M."/>
            <person name="Sun H."/>
            <person name="Tritt A."/>
            <person name="Yoshinaga Y."/>
            <person name="Zwiers L.-H."/>
            <person name="Turgeon B."/>
            <person name="Goodwin S."/>
            <person name="Spatafora J."/>
            <person name="Crous P."/>
            <person name="Grigoriev I."/>
        </authorList>
    </citation>
    <scope>NUCLEOTIDE SEQUENCE</scope>
    <source>
        <strain evidence="15">CBS 113979</strain>
    </source>
</reference>
<keyword evidence="5" id="KW-1017">Isopeptide bond</keyword>
<dbReference type="PANTHER" id="PTHR13034">
    <property type="entry name" value="DYNACTIN P62 SUBUNIT"/>
    <property type="match status" value="1"/>
</dbReference>
<dbReference type="GO" id="GO:0001725">
    <property type="term" value="C:stress fiber"/>
    <property type="evidence" value="ECO:0007669"/>
    <property type="project" value="UniProtKB-SubCell"/>
</dbReference>
<evidence type="ECO:0000256" key="6">
    <source>
        <dbReference type="ARBA" id="ARBA00022553"/>
    </source>
</evidence>
<keyword evidence="9" id="KW-0175">Coiled coil</keyword>
<feature type="region of interest" description="Disordered" evidence="14">
    <location>
        <begin position="184"/>
        <end position="220"/>
    </location>
</feature>
<keyword evidence="4" id="KW-0963">Cytoplasm</keyword>
<feature type="region of interest" description="Disordered" evidence="14">
    <location>
        <begin position="575"/>
        <end position="594"/>
    </location>
</feature>
<sequence length="613" mass="68220">MAQSFPYTYYRCPCVDTSTPTSAVAPPNLPSDPSSAPVEQDEEEGHTFDPLSPRANFSLFPLEHLLYCTECHEIRCPRCTMEEIISYYCPNCLFEAGSSSVKEHGNRCIRNCFNCPTCTAPLSVNAMEMERSNGSDTGSSASEQSHQYFLSCPYCNWSSLEIDMDFKSPQNIYHQFTKFYRSQPDLESKPSQVSPTEAMETPTQATTPVQQPPTPTAHPTDQEHYARLTAFLRTQISDTDTNSYNDINFSSPSSITRLMHLYNPSSKKAALQKPALMREAQKQNEGLVVQDLERDQKRIQEIRFRGWDGTISLSQRSQQQHPRNIHFDTDLRPVPTLLICKRSKRCRTCRSVLFRPESKPTSTRFKIKLLALEKIPRLSLRALNAATVPAALITSVPSSSPLITAAQGFDYNALKPLKPTLFLLTLSNPLEDPVKVTLATPGVSKTAAGVESKVTILCPQFEVGANTDVWDEALNPSTRDKEREREAKRRSALLTLSSGSAESMAEAQAGVRQAEAGKIWSSGRNWTSVIVEVVPNPTIDPSAKSRSSKGRGNEDDDVLEIPVFVRMEYEADAHGDGDARLDDSTSSARRRGEKEKLEEAFWCVFGVGRVVGL</sequence>
<gene>
    <name evidence="15" type="ORF">K402DRAFT_413360</name>
</gene>
<evidence type="ECO:0000256" key="3">
    <source>
        <dbReference type="ARBA" id="ARBA00004657"/>
    </source>
</evidence>
<feature type="compositionally biased region" description="Basic and acidic residues" evidence="14">
    <location>
        <begin position="478"/>
        <end position="489"/>
    </location>
</feature>
<feature type="region of interest" description="Disordered" evidence="14">
    <location>
        <begin position="22"/>
        <end position="50"/>
    </location>
</feature>
<proteinExistence type="inferred from homology"/>
<evidence type="ECO:0000256" key="5">
    <source>
        <dbReference type="ARBA" id="ARBA00022499"/>
    </source>
</evidence>
<evidence type="ECO:0000313" key="16">
    <source>
        <dbReference type="Proteomes" id="UP000800041"/>
    </source>
</evidence>
<keyword evidence="10" id="KW-0206">Cytoskeleton</keyword>
<evidence type="ECO:0000256" key="11">
    <source>
        <dbReference type="ARBA" id="ARBA00034776"/>
    </source>
</evidence>
<comment type="subcellular location">
    <subcellularLocation>
        <location evidence="1">Cytoplasm</location>
        <location evidence="1">Cytoskeleton</location>
        <location evidence="1">Microtubule organizing center</location>
        <location evidence="1">Centrosome</location>
    </subcellularLocation>
    <subcellularLocation>
        <location evidence="2">Cytoplasm</location>
        <location evidence="2">Cytoskeleton</location>
        <location evidence="2">Stress fiber</location>
    </subcellularLocation>
    <subcellularLocation>
        <location evidence="3">Cytoplasm</location>
        <location evidence="3">Myofibril</location>
    </subcellularLocation>
</comment>
<dbReference type="PANTHER" id="PTHR13034:SF2">
    <property type="entry name" value="DYNACTIN SUBUNIT 4"/>
    <property type="match status" value="1"/>
</dbReference>
<dbReference type="AlphaFoldDB" id="A0A6G1GWQ4"/>